<comment type="caution">
    <text evidence="2">The sequence shown here is derived from an EMBL/GenBank/DDBJ whole genome shotgun (WGS) entry which is preliminary data.</text>
</comment>
<name>A0A8S9Q9A3_BRACR</name>
<dbReference type="Proteomes" id="UP000712600">
    <property type="component" value="Unassembled WGS sequence"/>
</dbReference>
<gene>
    <name evidence="2" type="ORF">F2Q69_00021016</name>
</gene>
<accession>A0A8S9Q9A3</accession>
<organism evidence="2 3">
    <name type="scientific">Brassica cretica</name>
    <name type="common">Mustard</name>
    <dbReference type="NCBI Taxonomy" id="69181"/>
    <lineage>
        <taxon>Eukaryota</taxon>
        <taxon>Viridiplantae</taxon>
        <taxon>Streptophyta</taxon>
        <taxon>Embryophyta</taxon>
        <taxon>Tracheophyta</taxon>
        <taxon>Spermatophyta</taxon>
        <taxon>Magnoliopsida</taxon>
        <taxon>eudicotyledons</taxon>
        <taxon>Gunneridae</taxon>
        <taxon>Pentapetalae</taxon>
        <taxon>rosids</taxon>
        <taxon>malvids</taxon>
        <taxon>Brassicales</taxon>
        <taxon>Brassicaceae</taxon>
        <taxon>Brassiceae</taxon>
        <taxon>Brassica</taxon>
    </lineage>
</organism>
<feature type="region of interest" description="Disordered" evidence="1">
    <location>
        <begin position="1"/>
        <end position="22"/>
    </location>
</feature>
<sequence>MSHIQRSRGSFSSGKMKVLFKPDGPNPHTELALTAGFLLPELLKMEGFPR</sequence>
<reference evidence="2" key="1">
    <citation type="submission" date="2019-12" db="EMBL/GenBank/DDBJ databases">
        <title>Genome sequencing and annotation of Brassica cretica.</title>
        <authorList>
            <person name="Studholme D.J."/>
            <person name="Sarris P."/>
        </authorList>
    </citation>
    <scope>NUCLEOTIDE SEQUENCE</scope>
    <source>
        <strain evidence="2">PFS-109/04</strain>
        <tissue evidence="2">Leaf</tissue>
    </source>
</reference>
<evidence type="ECO:0000313" key="2">
    <source>
        <dbReference type="EMBL" id="KAF3535098.1"/>
    </source>
</evidence>
<proteinExistence type="predicted"/>
<evidence type="ECO:0000256" key="1">
    <source>
        <dbReference type="SAM" id="MobiDB-lite"/>
    </source>
</evidence>
<dbReference type="EMBL" id="QGKX02001290">
    <property type="protein sequence ID" value="KAF3535098.1"/>
    <property type="molecule type" value="Genomic_DNA"/>
</dbReference>
<dbReference type="AlphaFoldDB" id="A0A8S9Q9A3"/>
<protein>
    <submittedName>
        <fullName evidence="2">Uncharacterized protein</fullName>
    </submittedName>
</protein>
<evidence type="ECO:0000313" key="3">
    <source>
        <dbReference type="Proteomes" id="UP000712600"/>
    </source>
</evidence>